<comment type="caution">
    <text evidence="2">The sequence shown here is derived from an EMBL/GenBank/DDBJ whole genome shotgun (WGS) entry which is preliminary data.</text>
</comment>
<gene>
    <name evidence="2" type="ORF">EOW66_14970</name>
</gene>
<name>A0A3S3PEI3_9RHOB</name>
<dbReference type="AlphaFoldDB" id="A0A3S3PEI3"/>
<feature type="region of interest" description="Disordered" evidence="1">
    <location>
        <begin position="47"/>
        <end position="84"/>
    </location>
</feature>
<accession>A0A3S3PEI3</accession>
<dbReference type="Proteomes" id="UP000288071">
    <property type="component" value="Unassembled WGS sequence"/>
</dbReference>
<organism evidence="2 3">
    <name type="scientific">Paenirhodobacter huangdaonensis</name>
    <dbReference type="NCBI Taxonomy" id="2501515"/>
    <lineage>
        <taxon>Bacteria</taxon>
        <taxon>Pseudomonadati</taxon>
        <taxon>Pseudomonadota</taxon>
        <taxon>Alphaproteobacteria</taxon>
        <taxon>Rhodobacterales</taxon>
        <taxon>Rhodobacter group</taxon>
        <taxon>Paenirhodobacter</taxon>
    </lineage>
</organism>
<dbReference type="RefSeq" id="WP_380710890.1">
    <property type="nucleotide sequence ID" value="NZ_JBHSOM010000008.1"/>
</dbReference>
<proteinExistence type="predicted"/>
<keyword evidence="3" id="KW-1185">Reference proteome</keyword>
<feature type="compositionally biased region" description="Pro residues" evidence="1">
    <location>
        <begin position="74"/>
        <end position="84"/>
    </location>
</feature>
<evidence type="ECO:0000313" key="2">
    <source>
        <dbReference type="EMBL" id="RWR50304.1"/>
    </source>
</evidence>
<reference evidence="2" key="1">
    <citation type="submission" date="2019-01" db="EMBL/GenBank/DDBJ databases">
        <title>Sinorhodobacter populi sp. nov. isolated from the symptomatic bark tissue of Populus euramericana canker.</title>
        <authorList>
            <person name="Xu G."/>
        </authorList>
    </citation>
    <scope>NUCLEOTIDE SEQUENCE [LARGE SCALE GENOMIC DNA]</scope>
    <source>
        <strain evidence="2">CGMCC 1.12963</strain>
    </source>
</reference>
<sequence>MSPPRPLQAEIGKDAAVNACPFAKQRRHCVDRAKYAGVPEFVILPQAQQMPGREGTGFRSIGGARAGALRKPPLAGPSPAPLVR</sequence>
<reference evidence="2" key="2">
    <citation type="submission" date="2019-01" db="EMBL/GenBank/DDBJ databases">
        <authorList>
            <person name="Li Y."/>
        </authorList>
    </citation>
    <scope>NUCLEOTIDE SEQUENCE [LARGE SCALE GENOMIC DNA]</scope>
    <source>
        <strain evidence="2">CGMCC 1.12963</strain>
    </source>
</reference>
<dbReference type="EMBL" id="SAVA01000009">
    <property type="protein sequence ID" value="RWR50304.1"/>
    <property type="molecule type" value="Genomic_DNA"/>
</dbReference>
<evidence type="ECO:0000313" key="3">
    <source>
        <dbReference type="Proteomes" id="UP000288071"/>
    </source>
</evidence>
<protein>
    <submittedName>
        <fullName evidence="2">Uncharacterized protein</fullName>
    </submittedName>
</protein>
<evidence type="ECO:0000256" key="1">
    <source>
        <dbReference type="SAM" id="MobiDB-lite"/>
    </source>
</evidence>